<organism evidence="1 2">
    <name type="scientific">Myxococcus xanthus (strain DK1622)</name>
    <dbReference type="NCBI Taxonomy" id="246197"/>
    <lineage>
        <taxon>Bacteria</taxon>
        <taxon>Pseudomonadati</taxon>
        <taxon>Myxococcota</taxon>
        <taxon>Myxococcia</taxon>
        <taxon>Myxococcales</taxon>
        <taxon>Cystobacterineae</taxon>
        <taxon>Myxococcaceae</taxon>
        <taxon>Myxococcus</taxon>
    </lineage>
</organism>
<reference evidence="1 2" key="1">
    <citation type="journal article" date="2006" name="Proc. Natl. Acad. Sci. U.S.A.">
        <title>Evolution of sensory complexity recorded in a myxobacterial genome.</title>
        <authorList>
            <person name="Goldman B.S."/>
            <person name="Nierman W.C."/>
            <person name="Kaiser D."/>
            <person name="Slater S.C."/>
            <person name="Durkin A.S."/>
            <person name="Eisen J.A."/>
            <person name="Ronning C.M."/>
            <person name="Barbazuk W.B."/>
            <person name="Blanchard M."/>
            <person name="Field C."/>
            <person name="Halling C."/>
            <person name="Hinkle G."/>
            <person name="Iartchuk O."/>
            <person name="Kim H.S."/>
            <person name="Mackenzie C."/>
            <person name="Madupu R."/>
            <person name="Miller N."/>
            <person name="Shvartsbeyn A."/>
            <person name="Sullivan S.A."/>
            <person name="Vaudin M."/>
            <person name="Wiegand R."/>
            <person name="Kaplan H.B."/>
        </authorList>
    </citation>
    <scope>NUCLEOTIDE SEQUENCE [LARGE SCALE GENOMIC DNA]</scope>
    <source>
        <strain evidence="2">DK1622</strain>
    </source>
</reference>
<accession>Q1D1C7</accession>
<dbReference type="KEGG" id="mxa:MXAN_5399"/>
<dbReference type="Proteomes" id="UP000002402">
    <property type="component" value="Chromosome"/>
</dbReference>
<evidence type="ECO:0000313" key="2">
    <source>
        <dbReference type="Proteomes" id="UP000002402"/>
    </source>
</evidence>
<dbReference type="EnsemblBacteria" id="ABF91359">
    <property type="protein sequence ID" value="ABF91359"/>
    <property type="gene ID" value="MXAN_5399"/>
</dbReference>
<evidence type="ECO:0000313" key="1">
    <source>
        <dbReference type="EMBL" id="ABF91359.1"/>
    </source>
</evidence>
<dbReference type="RefSeq" id="WP_011555361.1">
    <property type="nucleotide sequence ID" value="NC_008095.1"/>
</dbReference>
<protein>
    <submittedName>
        <fullName evidence="1">Uncharacterized protein</fullName>
    </submittedName>
</protein>
<keyword evidence="2" id="KW-1185">Reference proteome</keyword>
<proteinExistence type="predicted"/>
<dbReference type="HOGENOM" id="CLU_1833008_0_0_7"/>
<dbReference type="AlphaFoldDB" id="Q1D1C7"/>
<gene>
    <name evidence="1" type="ordered locus">MXAN_5399</name>
</gene>
<dbReference type="eggNOG" id="COG4102">
    <property type="taxonomic scope" value="Bacteria"/>
</dbReference>
<sequence length="140" mass="15355">MERYSLGQAQPMLGRSTAKVDNYLEGLHGSLSSVSRVRATDVASVLEKAKGIDALRSNRPAYLSIYLSEAFTYTFGNANFRLVGLDPRMDMALRLLKSDLCTSVHVSLRMDFDTHNGGGHAFSCAHGRGGWTVSRASWAR</sequence>
<dbReference type="EMBL" id="CP000113">
    <property type="protein sequence ID" value="ABF91359.1"/>
    <property type="molecule type" value="Genomic_DNA"/>
</dbReference>
<name>Q1D1C7_MYXXD</name>
<dbReference type="GeneID" id="41362663"/>